<sequence length="319" mass="35811">MLRKVNLEAKLREMMGSMAELRGQQKQGLQAIMRREPRVLMVMKTGGGKSLMYMMPAHCSVEGVTVVVVPLRSLQEYQGRRCKQAGLNVAQWSDTKKVRTAQAVLITPESAVTKAFGRFMNEKVSMGLLESVVIDECHIILDSIYGWRFKVLELMELCEGECQLVYLTSTLPHKDMPAFWRGSGLDPTDVLMLRDNTSRANVAYRVIEYPTEDEDEAVQKLVEEKLRQYSGIGQIVVYCRSIKQCITLGGVLKCPMYFREVGSEDEKRGILQNLAKGQERVFVATHALGLGIDAAGIRGVLLVGVKAKMKDYGQERRAQ</sequence>
<dbReference type="InterPro" id="IPR027417">
    <property type="entry name" value="P-loop_NTPase"/>
</dbReference>
<organism evidence="3 4">
    <name type="scientific">Rachicladosporium monterosium</name>
    <dbReference type="NCBI Taxonomy" id="1507873"/>
    <lineage>
        <taxon>Eukaryota</taxon>
        <taxon>Fungi</taxon>
        <taxon>Dikarya</taxon>
        <taxon>Ascomycota</taxon>
        <taxon>Pezizomycotina</taxon>
        <taxon>Dothideomycetes</taxon>
        <taxon>Dothideomycetidae</taxon>
        <taxon>Cladosporiales</taxon>
        <taxon>Cladosporiaceae</taxon>
        <taxon>Rachicladosporium</taxon>
    </lineage>
</organism>
<dbReference type="EMBL" id="JAVRRR010000004">
    <property type="protein sequence ID" value="KAK5148521.1"/>
    <property type="molecule type" value="Genomic_DNA"/>
</dbReference>
<dbReference type="SMART" id="SM00487">
    <property type="entry name" value="DEXDc"/>
    <property type="match status" value="1"/>
</dbReference>
<evidence type="ECO:0000259" key="2">
    <source>
        <dbReference type="PROSITE" id="PS51192"/>
    </source>
</evidence>
<dbReference type="PANTHER" id="PTHR13710">
    <property type="entry name" value="DNA HELICASE RECQ FAMILY MEMBER"/>
    <property type="match status" value="1"/>
</dbReference>
<dbReference type="InterPro" id="IPR011545">
    <property type="entry name" value="DEAD/DEAH_box_helicase_dom"/>
</dbReference>
<proteinExistence type="inferred from homology"/>
<dbReference type="PANTHER" id="PTHR13710:SF154">
    <property type="entry name" value="RECQ HELICASE, PUTATIVE (AFU_ORTHOLOGUE AFUA_6G14720)-RELATED"/>
    <property type="match status" value="1"/>
</dbReference>
<evidence type="ECO:0000313" key="4">
    <source>
        <dbReference type="Proteomes" id="UP001308179"/>
    </source>
</evidence>
<comment type="similarity">
    <text evidence="1">Belongs to the helicase family. RecQ subfamily.</text>
</comment>
<dbReference type="Gene3D" id="3.40.50.300">
    <property type="entry name" value="P-loop containing nucleotide triphosphate hydrolases"/>
    <property type="match status" value="2"/>
</dbReference>
<dbReference type="PROSITE" id="PS51192">
    <property type="entry name" value="HELICASE_ATP_BIND_1"/>
    <property type="match status" value="1"/>
</dbReference>
<reference evidence="3 4" key="1">
    <citation type="submission" date="2023-08" db="EMBL/GenBank/DDBJ databases">
        <title>Black Yeasts Isolated from many extreme environments.</title>
        <authorList>
            <person name="Coleine C."/>
            <person name="Stajich J.E."/>
            <person name="Selbmann L."/>
        </authorList>
    </citation>
    <scope>NUCLEOTIDE SEQUENCE [LARGE SCALE GENOMIC DNA]</scope>
    <source>
        <strain evidence="3 4">CCFEE 5386</strain>
    </source>
</reference>
<evidence type="ECO:0000256" key="1">
    <source>
        <dbReference type="ARBA" id="ARBA00005446"/>
    </source>
</evidence>
<dbReference type="SUPFAM" id="SSF52540">
    <property type="entry name" value="P-loop containing nucleoside triphosphate hydrolases"/>
    <property type="match status" value="1"/>
</dbReference>
<keyword evidence="4" id="KW-1185">Reference proteome</keyword>
<feature type="domain" description="Helicase ATP-binding" evidence="2">
    <location>
        <begin position="30"/>
        <end position="189"/>
    </location>
</feature>
<comment type="caution">
    <text evidence="3">The sequence shown here is derived from an EMBL/GenBank/DDBJ whole genome shotgun (WGS) entry which is preliminary data.</text>
</comment>
<dbReference type="Pfam" id="PF00270">
    <property type="entry name" value="DEAD"/>
    <property type="match status" value="1"/>
</dbReference>
<accession>A0ABR0LI47</accession>
<name>A0ABR0LI47_9PEZI</name>
<evidence type="ECO:0000313" key="3">
    <source>
        <dbReference type="EMBL" id="KAK5148521.1"/>
    </source>
</evidence>
<dbReference type="InterPro" id="IPR014001">
    <property type="entry name" value="Helicase_ATP-bd"/>
</dbReference>
<gene>
    <name evidence="3" type="ORF">LTR32_000175</name>
</gene>
<dbReference type="Proteomes" id="UP001308179">
    <property type="component" value="Unassembled WGS sequence"/>
</dbReference>
<protein>
    <recommendedName>
        <fullName evidence="2">Helicase ATP-binding domain-containing protein</fullName>
    </recommendedName>
</protein>